<reference evidence="9" key="1">
    <citation type="submission" date="2025-08" db="UniProtKB">
        <authorList>
            <consortium name="RefSeq"/>
        </authorList>
    </citation>
    <scope>IDENTIFICATION</scope>
    <source>
        <tissue evidence="9">Whole organism</tissue>
    </source>
</reference>
<dbReference type="OrthoDB" id="8188607at2759"/>
<dbReference type="GO" id="GO:0005634">
    <property type="term" value="C:nucleus"/>
    <property type="evidence" value="ECO:0007669"/>
    <property type="project" value="TreeGrafter"/>
</dbReference>
<dbReference type="Proteomes" id="UP000504606">
    <property type="component" value="Unplaced"/>
</dbReference>
<dbReference type="Gene3D" id="3.40.395.10">
    <property type="entry name" value="Adenoviral Proteinase, Chain A"/>
    <property type="match status" value="1"/>
</dbReference>
<accession>A0A6J1SPL4</accession>
<feature type="compositionally biased region" description="Basic and acidic residues" evidence="6">
    <location>
        <begin position="180"/>
        <end position="194"/>
    </location>
</feature>
<keyword evidence="2 9" id="KW-0645">Protease</keyword>
<feature type="compositionally biased region" description="Basic and acidic residues" evidence="6">
    <location>
        <begin position="18"/>
        <end position="29"/>
    </location>
</feature>
<keyword evidence="8" id="KW-1185">Reference proteome</keyword>
<comment type="similarity">
    <text evidence="1">Belongs to the peptidase C48 family.</text>
</comment>
<evidence type="ECO:0000313" key="8">
    <source>
        <dbReference type="Proteomes" id="UP000504606"/>
    </source>
</evidence>
<feature type="compositionally biased region" description="Low complexity" evidence="6">
    <location>
        <begin position="168"/>
        <end position="179"/>
    </location>
</feature>
<dbReference type="PANTHER" id="PTHR12606">
    <property type="entry name" value="SENTRIN/SUMO-SPECIFIC PROTEASE"/>
    <property type="match status" value="1"/>
</dbReference>
<sequence length="688" mass="78287">MGIIAWFYDFFGRPQPTDNDHSRKRRADDIGGVPDNKLRRLEGTQRNGDAHISHHVVNRTKDRSNMFVSSQHRGKPTFISSWDQIGKENDFRSASLNNLKMEPTNNVDEVPEVQILEEHNFKSCKKGPRNSNPAYNVTCGNGLSGVGQYTSPQSSCDTEDVEFLKAVKPPQASSSSSAKIAKERTSVSRGDHGHRSTPIQRRPFKTIDPSSSVRDAVTPILFSHRRSVVHSPEQSEVEVLPSPNMTNGVSPCHFRNLNSSLLSEASNIQRNSNTCTLSHMKKVRDEQVYGQLFQQIVGVERPIKMCRPKSPDVVEEMNTSMSSSIQKSSFRSSPLKSRVPQLSPTTPTRCRRINVPVEIQPTEPSTSASRQLLEDQDLQIIGQVQATSPVKPTDPDLLTEILQKYALKDKQLEQAKEMEKQCRLLSERNRQAEEQRKNQMENALIAEITSYLHIVEEIEEEEPPSLPVLTPDMESEIDRALGAHPDTVLANAFNLTIKGRDMRTLKPLAWLNDEVINFYMNLLIERGKSKDYPSVHAFNTFFFPKLSNSGYDSLKRWTKKVDIFSHDYILVPIHRGMHWCMAIIDMNEKVIRYYDSMDGRFPQCADALLTYLQKESMDKKKQPFDTSGWVKEHAEKIPQQNNGSDCGMFACMYAEYVSRNAPISFSQDDMPYFRRKVVYEILKAKLLT</sequence>
<dbReference type="GO" id="GO:0006508">
    <property type="term" value="P:proteolysis"/>
    <property type="evidence" value="ECO:0007669"/>
    <property type="project" value="UniProtKB-KW"/>
</dbReference>
<keyword evidence="3" id="KW-0378">Hydrolase</keyword>
<name>A0A6J1SPL4_FRAOC</name>
<organism evidence="8 9">
    <name type="scientific">Frankliniella occidentalis</name>
    <name type="common">Western flower thrips</name>
    <name type="synonym">Euthrips occidentalis</name>
    <dbReference type="NCBI Taxonomy" id="133901"/>
    <lineage>
        <taxon>Eukaryota</taxon>
        <taxon>Metazoa</taxon>
        <taxon>Ecdysozoa</taxon>
        <taxon>Arthropoda</taxon>
        <taxon>Hexapoda</taxon>
        <taxon>Insecta</taxon>
        <taxon>Pterygota</taxon>
        <taxon>Neoptera</taxon>
        <taxon>Paraneoptera</taxon>
        <taxon>Thysanoptera</taxon>
        <taxon>Terebrantia</taxon>
        <taxon>Thripoidea</taxon>
        <taxon>Thripidae</taxon>
        <taxon>Frankliniella</taxon>
    </lineage>
</organism>
<dbReference type="FunFam" id="3.40.395.10:FF:000001">
    <property type="entry name" value="Sentrin-specific protease 1"/>
    <property type="match status" value="1"/>
</dbReference>
<evidence type="ECO:0000256" key="2">
    <source>
        <dbReference type="ARBA" id="ARBA00022670"/>
    </source>
</evidence>
<gene>
    <name evidence="9" type="primary">LOC113207932</name>
</gene>
<dbReference type="AlphaFoldDB" id="A0A6J1SPL4"/>
<dbReference type="GO" id="GO:0016926">
    <property type="term" value="P:protein desumoylation"/>
    <property type="evidence" value="ECO:0007669"/>
    <property type="project" value="TreeGrafter"/>
</dbReference>
<dbReference type="GO" id="GO:0080090">
    <property type="term" value="P:regulation of primary metabolic process"/>
    <property type="evidence" value="ECO:0007669"/>
    <property type="project" value="UniProtKB-ARBA"/>
</dbReference>
<dbReference type="GO" id="GO:0060255">
    <property type="term" value="P:regulation of macromolecule metabolic process"/>
    <property type="evidence" value="ECO:0007669"/>
    <property type="project" value="UniProtKB-ARBA"/>
</dbReference>
<dbReference type="InterPro" id="IPR038765">
    <property type="entry name" value="Papain-like_cys_pep_sf"/>
</dbReference>
<feature type="compositionally biased region" description="Low complexity" evidence="6">
    <location>
        <begin position="323"/>
        <end position="333"/>
    </location>
</feature>
<dbReference type="PROSITE" id="PS50600">
    <property type="entry name" value="ULP_PROTEASE"/>
    <property type="match status" value="1"/>
</dbReference>
<dbReference type="PANTHER" id="PTHR12606:SF141">
    <property type="entry name" value="GH15225P-RELATED"/>
    <property type="match status" value="1"/>
</dbReference>
<evidence type="ECO:0000256" key="3">
    <source>
        <dbReference type="ARBA" id="ARBA00022801"/>
    </source>
</evidence>
<dbReference type="Pfam" id="PF02902">
    <property type="entry name" value="Peptidase_C48"/>
    <property type="match status" value="1"/>
</dbReference>
<evidence type="ECO:0000259" key="7">
    <source>
        <dbReference type="PROSITE" id="PS50600"/>
    </source>
</evidence>
<evidence type="ECO:0000256" key="6">
    <source>
        <dbReference type="SAM" id="MobiDB-lite"/>
    </source>
</evidence>
<feature type="region of interest" description="Disordered" evidence="6">
    <location>
        <begin position="168"/>
        <end position="211"/>
    </location>
</feature>
<protein>
    <submittedName>
        <fullName evidence="9">Sentrin-specific protease 1</fullName>
    </submittedName>
</protein>
<feature type="domain" description="Ubiquitin-like protease family profile" evidence="7">
    <location>
        <begin position="495"/>
        <end position="657"/>
    </location>
</feature>
<dbReference type="RefSeq" id="XP_026280481.1">
    <property type="nucleotide sequence ID" value="XM_026424696.2"/>
</dbReference>
<keyword evidence="4" id="KW-0788">Thiol protease</keyword>
<feature type="region of interest" description="Disordered" evidence="6">
    <location>
        <begin position="17"/>
        <end position="37"/>
    </location>
</feature>
<proteinExistence type="inferred from homology"/>
<evidence type="ECO:0000256" key="5">
    <source>
        <dbReference type="SAM" id="Coils"/>
    </source>
</evidence>
<feature type="region of interest" description="Disordered" evidence="6">
    <location>
        <begin position="323"/>
        <end position="348"/>
    </location>
</feature>
<dbReference type="GeneID" id="113207932"/>
<dbReference type="InterPro" id="IPR003653">
    <property type="entry name" value="Peptidase_C48_C"/>
</dbReference>
<feature type="coiled-coil region" evidence="5">
    <location>
        <begin position="408"/>
        <end position="442"/>
    </location>
</feature>
<keyword evidence="5" id="KW-0175">Coiled coil</keyword>
<dbReference type="SUPFAM" id="SSF54001">
    <property type="entry name" value="Cysteine proteinases"/>
    <property type="match status" value="1"/>
</dbReference>
<evidence type="ECO:0000256" key="1">
    <source>
        <dbReference type="ARBA" id="ARBA00005234"/>
    </source>
</evidence>
<dbReference type="KEGG" id="foc:113207932"/>
<evidence type="ECO:0000313" key="9">
    <source>
        <dbReference type="RefSeq" id="XP_026280481.1"/>
    </source>
</evidence>
<dbReference type="GO" id="GO:0016929">
    <property type="term" value="F:deSUMOylase activity"/>
    <property type="evidence" value="ECO:0007669"/>
    <property type="project" value="TreeGrafter"/>
</dbReference>
<evidence type="ECO:0000256" key="4">
    <source>
        <dbReference type="ARBA" id="ARBA00022807"/>
    </source>
</evidence>